<protein>
    <submittedName>
        <fullName evidence="2">Uncharacterized protein</fullName>
    </submittedName>
</protein>
<evidence type="ECO:0000313" key="2">
    <source>
        <dbReference type="EMBL" id="CAH1803178.1"/>
    </source>
</evidence>
<accession>A0A8J1UQ62</accession>
<evidence type="ECO:0000256" key="1">
    <source>
        <dbReference type="SAM" id="MobiDB-lite"/>
    </source>
</evidence>
<gene>
    <name evidence="2" type="ORF">OFUS_LOCUS26791</name>
</gene>
<feature type="compositionally biased region" description="Polar residues" evidence="1">
    <location>
        <begin position="135"/>
        <end position="155"/>
    </location>
</feature>
<sequence length="284" mass="31100">MKWKGNGAKKRLCGRSRKGKVLGAKKRREMFMRDIQEREELVSCAMGILMTFSLMKTKYTLQLSLRMVISTREKSDTLKPLEGLIKEKVVDAPDIEVAIIDGAVATHIVKPTKEDYYPTASLHDSAPNTPLHDSGPTTPLNDSAPTTPLNDSAPNTPLHDSAPNTPLHDSAPNTPLYDSAPNTPLHYSRPTAPQHDSVPTTPQHDSAEPLHDSAPNAPQHDSVPTALLHDYASTTLLNDSTPKATLNNSAPTKEFTNTNIWNSTPEQLFSNSGQLSIEHFEEIA</sequence>
<evidence type="ECO:0000313" key="3">
    <source>
        <dbReference type="Proteomes" id="UP000749559"/>
    </source>
</evidence>
<dbReference type="OrthoDB" id="6162112at2759"/>
<proteinExistence type="predicted"/>
<feature type="region of interest" description="Disordered" evidence="1">
    <location>
        <begin position="119"/>
        <end position="223"/>
    </location>
</feature>
<dbReference type="EMBL" id="CAIIXF020000298">
    <property type="protein sequence ID" value="CAH1803178.1"/>
    <property type="molecule type" value="Genomic_DNA"/>
</dbReference>
<dbReference type="AlphaFoldDB" id="A0A8J1UQ62"/>
<keyword evidence="3" id="KW-1185">Reference proteome</keyword>
<name>A0A8J1UQ62_OWEFU</name>
<dbReference type="Proteomes" id="UP000749559">
    <property type="component" value="Unassembled WGS sequence"/>
</dbReference>
<reference evidence="2" key="1">
    <citation type="submission" date="2022-03" db="EMBL/GenBank/DDBJ databases">
        <authorList>
            <person name="Martin C."/>
        </authorList>
    </citation>
    <scope>NUCLEOTIDE SEQUENCE</scope>
</reference>
<comment type="caution">
    <text evidence="2">The sequence shown here is derived from an EMBL/GenBank/DDBJ whole genome shotgun (WGS) entry which is preliminary data.</text>
</comment>
<organism evidence="2 3">
    <name type="scientific">Owenia fusiformis</name>
    <name type="common">Polychaete worm</name>
    <dbReference type="NCBI Taxonomy" id="6347"/>
    <lineage>
        <taxon>Eukaryota</taxon>
        <taxon>Metazoa</taxon>
        <taxon>Spiralia</taxon>
        <taxon>Lophotrochozoa</taxon>
        <taxon>Annelida</taxon>
        <taxon>Polychaeta</taxon>
        <taxon>Sedentaria</taxon>
        <taxon>Canalipalpata</taxon>
        <taxon>Sabellida</taxon>
        <taxon>Oweniida</taxon>
        <taxon>Oweniidae</taxon>
        <taxon>Owenia</taxon>
    </lineage>
</organism>